<evidence type="ECO:0008006" key="4">
    <source>
        <dbReference type="Google" id="ProtNLM"/>
    </source>
</evidence>
<dbReference type="RefSeq" id="WP_106593513.1">
    <property type="nucleotide sequence ID" value="NZ_PYAS01000001.1"/>
</dbReference>
<dbReference type="AlphaFoldDB" id="A0A2P8GIM6"/>
<dbReference type="Proteomes" id="UP000241964">
    <property type="component" value="Unassembled WGS sequence"/>
</dbReference>
<evidence type="ECO:0000313" key="3">
    <source>
        <dbReference type="Proteomes" id="UP000241964"/>
    </source>
</evidence>
<reference evidence="2 3" key="1">
    <citation type="submission" date="2018-03" db="EMBL/GenBank/DDBJ databases">
        <title>Genomic Encyclopedia of Archaeal and Bacterial Type Strains, Phase II (KMG-II): from individual species to whole genera.</title>
        <authorList>
            <person name="Goeker M."/>
        </authorList>
    </citation>
    <scope>NUCLEOTIDE SEQUENCE [LARGE SCALE GENOMIC DNA]</scope>
    <source>
        <strain evidence="2 3">DSM 29057</strain>
    </source>
</reference>
<proteinExistence type="predicted"/>
<name>A0A2P8GIM6_9BACT</name>
<evidence type="ECO:0000256" key="1">
    <source>
        <dbReference type="SAM" id="SignalP"/>
    </source>
</evidence>
<comment type="caution">
    <text evidence="2">The sequence shown here is derived from an EMBL/GenBank/DDBJ whole genome shotgun (WGS) entry which is preliminary data.</text>
</comment>
<protein>
    <recommendedName>
        <fullName evidence="4">Outer membrane protein with beta-barrel domain</fullName>
    </recommendedName>
</protein>
<evidence type="ECO:0000313" key="2">
    <source>
        <dbReference type="EMBL" id="PSL33825.1"/>
    </source>
</evidence>
<gene>
    <name evidence="2" type="ORF">CLV60_101194</name>
</gene>
<accession>A0A2P8GIM6</accession>
<organism evidence="2 3">
    <name type="scientific">Dyadobacter jiangsuensis</name>
    <dbReference type="NCBI Taxonomy" id="1591085"/>
    <lineage>
        <taxon>Bacteria</taxon>
        <taxon>Pseudomonadati</taxon>
        <taxon>Bacteroidota</taxon>
        <taxon>Cytophagia</taxon>
        <taxon>Cytophagales</taxon>
        <taxon>Spirosomataceae</taxon>
        <taxon>Dyadobacter</taxon>
    </lineage>
</organism>
<feature type="signal peptide" evidence="1">
    <location>
        <begin position="1"/>
        <end position="25"/>
    </location>
</feature>
<keyword evidence="3" id="KW-1185">Reference proteome</keyword>
<dbReference type="OrthoDB" id="703188at2"/>
<feature type="chain" id="PRO_5015196098" description="Outer membrane protein with beta-barrel domain" evidence="1">
    <location>
        <begin position="26"/>
        <end position="210"/>
    </location>
</feature>
<dbReference type="EMBL" id="PYAS01000001">
    <property type="protein sequence ID" value="PSL33825.1"/>
    <property type="molecule type" value="Genomic_DNA"/>
</dbReference>
<sequence length="210" mass="23026">MIRLKTLTVLMTGLLCHLAAVNLSAQRLSATDNGPKGQFMLYGSLDYSKTNGPGYHNSSFSTSPGAGIPLGLGYFINNNDLIGVNFAFSSEKQSATDYRMKQREAGIWYSPSMMIGEHFLLIAQVDAHYVWGEQGIRTQEKFNGYRLRAYPMLGVLLGRGWALKFKFGELSNLMTKPKGGASTNNFTAGLSGATFGTGISKNFHFKKKKS</sequence>
<keyword evidence="1" id="KW-0732">Signal</keyword>